<protein>
    <recommendedName>
        <fullName evidence="15">Phenylalanine--tRNA ligase beta subunit</fullName>
        <ecNumber evidence="15">6.1.1.20</ecNumber>
    </recommendedName>
    <alternativeName>
        <fullName evidence="15">Phenylalanyl-tRNA synthetase beta subunit</fullName>
        <shortName evidence="15">PheRS</shortName>
    </alternativeName>
</protein>
<dbReference type="AlphaFoldDB" id="A0A6S7DU64"/>
<dbReference type="PROSITE" id="PS50886">
    <property type="entry name" value="TRBD"/>
    <property type="match status" value="1"/>
</dbReference>
<dbReference type="GO" id="GO:0006432">
    <property type="term" value="P:phenylalanyl-tRNA aminoacylation"/>
    <property type="evidence" value="ECO:0007669"/>
    <property type="project" value="UniProtKB-UniRule"/>
</dbReference>
<evidence type="ECO:0000256" key="8">
    <source>
        <dbReference type="ARBA" id="ARBA00022741"/>
    </source>
</evidence>
<dbReference type="SUPFAM" id="SSF46955">
    <property type="entry name" value="Putative DNA-binding domain"/>
    <property type="match status" value="1"/>
</dbReference>
<dbReference type="Gene3D" id="3.30.56.10">
    <property type="match status" value="2"/>
</dbReference>
<keyword evidence="9 15" id="KW-0067">ATP-binding</keyword>
<evidence type="ECO:0000256" key="16">
    <source>
        <dbReference type="PROSITE-ProRule" id="PRU00209"/>
    </source>
</evidence>
<dbReference type="GO" id="GO:0009328">
    <property type="term" value="C:phenylalanine-tRNA ligase complex"/>
    <property type="evidence" value="ECO:0007669"/>
    <property type="project" value="TreeGrafter"/>
</dbReference>
<dbReference type="CDD" id="cd00769">
    <property type="entry name" value="PheRS_beta_core"/>
    <property type="match status" value="1"/>
</dbReference>
<dbReference type="PANTHER" id="PTHR10947:SF0">
    <property type="entry name" value="PHENYLALANINE--TRNA LIGASE BETA SUBUNIT"/>
    <property type="match status" value="1"/>
</dbReference>
<dbReference type="Gene3D" id="2.40.50.140">
    <property type="entry name" value="Nucleic acid-binding proteins"/>
    <property type="match status" value="1"/>
</dbReference>
<dbReference type="PROSITE" id="PS51483">
    <property type="entry name" value="B5"/>
    <property type="match status" value="1"/>
</dbReference>
<keyword evidence="10 15" id="KW-0460">Magnesium</keyword>
<feature type="binding site" evidence="15">
    <location>
        <position position="461"/>
    </location>
    <ligand>
        <name>Mg(2+)</name>
        <dbReference type="ChEBI" id="CHEBI:18420"/>
        <note>shared with alpha subunit</note>
    </ligand>
</feature>
<accession>A0A6S7DU64</accession>
<dbReference type="InterPro" id="IPR005146">
    <property type="entry name" value="B3/B4_tRNA-bd"/>
</dbReference>
<dbReference type="InterPro" id="IPR012340">
    <property type="entry name" value="NA-bd_OB-fold"/>
</dbReference>
<evidence type="ECO:0000256" key="2">
    <source>
        <dbReference type="ARBA" id="ARBA00008653"/>
    </source>
</evidence>
<evidence type="ECO:0000256" key="12">
    <source>
        <dbReference type="ARBA" id="ARBA00022917"/>
    </source>
</evidence>
<dbReference type="Proteomes" id="UP000494117">
    <property type="component" value="Unassembled WGS sequence"/>
</dbReference>
<dbReference type="NCBIfam" id="NF045760">
    <property type="entry name" value="YtpR"/>
    <property type="match status" value="1"/>
</dbReference>
<dbReference type="InterPro" id="IPR005121">
    <property type="entry name" value="Fdx_antiC-bd"/>
</dbReference>
<evidence type="ECO:0000256" key="10">
    <source>
        <dbReference type="ARBA" id="ARBA00022842"/>
    </source>
</evidence>
<comment type="catalytic activity">
    <reaction evidence="14 15">
        <text>tRNA(Phe) + L-phenylalanine + ATP = L-phenylalanyl-tRNA(Phe) + AMP + diphosphate + H(+)</text>
        <dbReference type="Rhea" id="RHEA:19413"/>
        <dbReference type="Rhea" id="RHEA-COMP:9668"/>
        <dbReference type="Rhea" id="RHEA-COMP:9699"/>
        <dbReference type="ChEBI" id="CHEBI:15378"/>
        <dbReference type="ChEBI" id="CHEBI:30616"/>
        <dbReference type="ChEBI" id="CHEBI:33019"/>
        <dbReference type="ChEBI" id="CHEBI:58095"/>
        <dbReference type="ChEBI" id="CHEBI:78442"/>
        <dbReference type="ChEBI" id="CHEBI:78531"/>
        <dbReference type="ChEBI" id="CHEBI:456215"/>
        <dbReference type="EC" id="6.1.1.20"/>
    </reaction>
</comment>
<dbReference type="Pfam" id="PF01588">
    <property type="entry name" value="tRNA_bind"/>
    <property type="match status" value="1"/>
</dbReference>
<dbReference type="GO" id="GO:0000287">
    <property type="term" value="F:magnesium ion binding"/>
    <property type="evidence" value="ECO:0007669"/>
    <property type="project" value="UniProtKB-UniRule"/>
</dbReference>
<comment type="subcellular location">
    <subcellularLocation>
        <location evidence="1 15">Cytoplasm</location>
    </subcellularLocation>
</comment>
<dbReference type="InterPro" id="IPR033714">
    <property type="entry name" value="tRNA_bind_bactPheRS"/>
</dbReference>
<feature type="domain" description="B5" evidence="19">
    <location>
        <begin position="399"/>
        <end position="474"/>
    </location>
</feature>
<dbReference type="PANTHER" id="PTHR10947">
    <property type="entry name" value="PHENYLALANYL-TRNA SYNTHETASE BETA CHAIN AND LEUCINE-RICH REPEAT-CONTAINING PROTEIN 47"/>
    <property type="match status" value="1"/>
</dbReference>
<keyword evidence="6 15" id="KW-0436">Ligase</keyword>
<dbReference type="InterPro" id="IPR005147">
    <property type="entry name" value="tRNA_synthase_B5-dom"/>
</dbReference>
<dbReference type="NCBIfam" id="TIGR00472">
    <property type="entry name" value="pheT_bact"/>
    <property type="match status" value="1"/>
</dbReference>
<dbReference type="FunFam" id="3.30.56.10:FF:000002">
    <property type="entry name" value="Phenylalanine--tRNA ligase beta subunit"/>
    <property type="match status" value="1"/>
</dbReference>
<keyword evidence="21" id="KW-1185">Reference proteome</keyword>
<comment type="subunit">
    <text evidence="3 15">Tetramer of two alpha and two beta subunits.</text>
</comment>
<dbReference type="GO" id="GO:0000049">
    <property type="term" value="F:tRNA binding"/>
    <property type="evidence" value="ECO:0007669"/>
    <property type="project" value="UniProtKB-UniRule"/>
</dbReference>
<evidence type="ECO:0000313" key="21">
    <source>
        <dbReference type="Proteomes" id="UP000494117"/>
    </source>
</evidence>
<keyword evidence="8 15" id="KW-0547">Nucleotide-binding</keyword>
<evidence type="ECO:0000256" key="11">
    <source>
        <dbReference type="ARBA" id="ARBA00022884"/>
    </source>
</evidence>
<proteinExistence type="inferred from homology"/>
<dbReference type="InterPro" id="IPR036690">
    <property type="entry name" value="Fdx_antiC-bd_sf"/>
</dbReference>
<feature type="binding site" evidence="15">
    <location>
        <position position="452"/>
    </location>
    <ligand>
        <name>Mg(2+)</name>
        <dbReference type="ChEBI" id="CHEBI:18420"/>
        <note>shared with alpha subunit</note>
    </ligand>
</feature>
<evidence type="ECO:0000259" key="18">
    <source>
        <dbReference type="PROSITE" id="PS51447"/>
    </source>
</evidence>
<dbReference type="SUPFAM" id="SSF55681">
    <property type="entry name" value="Class II aaRS and biotin synthetases"/>
    <property type="match status" value="1"/>
</dbReference>
<dbReference type="InterPro" id="IPR020825">
    <property type="entry name" value="Phe-tRNA_synthase-like_B3/B4"/>
</dbReference>
<dbReference type="Gene3D" id="3.50.40.10">
    <property type="entry name" value="Phenylalanyl-trna Synthetase, Chain B, domain 3"/>
    <property type="match status" value="1"/>
</dbReference>
<dbReference type="Pfam" id="PF17759">
    <property type="entry name" value="tRNA_synthFbeta"/>
    <property type="match status" value="1"/>
</dbReference>
<keyword evidence="5 16" id="KW-0820">tRNA-binding</keyword>
<dbReference type="EC" id="6.1.1.20" evidence="15"/>
<dbReference type="PROSITE" id="PS51447">
    <property type="entry name" value="FDX_ACB"/>
    <property type="match status" value="1"/>
</dbReference>
<evidence type="ECO:0000256" key="7">
    <source>
        <dbReference type="ARBA" id="ARBA00022723"/>
    </source>
</evidence>
<evidence type="ECO:0000256" key="6">
    <source>
        <dbReference type="ARBA" id="ARBA00022598"/>
    </source>
</evidence>
<dbReference type="HAMAP" id="MF_00283">
    <property type="entry name" value="Phe_tRNA_synth_beta1"/>
    <property type="match status" value="1"/>
</dbReference>
<comment type="cofactor">
    <cofactor evidence="15">
        <name>Mg(2+)</name>
        <dbReference type="ChEBI" id="CHEBI:18420"/>
    </cofactor>
    <text evidence="15">Binds 2 magnesium ions per tetramer.</text>
</comment>
<evidence type="ECO:0000259" key="17">
    <source>
        <dbReference type="PROSITE" id="PS50886"/>
    </source>
</evidence>
<keyword evidence="7 15" id="KW-0479">Metal-binding</keyword>
<comment type="similarity">
    <text evidence="2 15">Belongs to the phenylalanyl-tRNA synthetase beta subunit family. Type 1 subfamily.</text>
</comment>
<evidence type="ECO:0000256" key="5">
    <source>
        <dbReference type="ARBA" id="ARBA00022555"/>
    </source>
</evidence>
<dbReference type="SMART" id="SM00873">
    <property type="entry name" value="B3_4"/>
    <property type="match status" value="1"/>
</dbReference>
<evidence type="ECO:0000256" key="14">
    <source>
        <dbReference type="ARBA" id="ARBA00049255"/>
    </source>
</evidence>
<dbReference type="InterPro" id="IPR004532">
    <property type="entry name" value="Phe-tRNA-ligase_IIc_bsu_bact"/>
</dbReference>
<keyword evidence="4 15" id="KW-0963">Cytoplasm</keyword>
<evidence type="ECO:0000259" key="19">
    <source>
        <dbReference type="PROSITE" id="PS51483"/>
    </source>
</evidence>
<dbReference type="InterPro" id="IPR002547">
    <property type="entry name" value="tRNA-bd_dom"/>
</dbReference>
<name>A0A6S7DU64_9BURK</name>
<dbReference type="FunFam" id="2.40.50.140:FF:000045">
    <property type="entry name" value="Phenylalanine--tRNA ligase beta subunit"/>
    <property type="match status" value="1"/>
</dbReference>
<dbReference type="InterPro" id="IPR045864">
    <property type="entry name" value="aa-tRNA-synth_II/BPL/LPL"/>
</dbReference>
<dbReference type="InterPro" id="IPR045060">
    <property type="entry name" value="Phe-tRNA-ligase_IIc_bsu"/>
</dbReference>
<dbReference type="Pfam" id="PF03147">
    <property type="entry name" value="FDX-ACB"/>
    <property type="match status" value="1"/>
</dbReference>
<sequence length="805" mass="87831">MQFPESWLRTLVNPAIATEELAHRLTMAGLEVEDTVPAAPAFSGVVVGHIVEIAPHPDADKLRVCKVDDGSGELLQIVCGAPNAAAGLKVPLARVGAELPGGMKIGVAKMRGVQSSGMLCSARELGLSQDHAGLLELPADMTPGQSIREALDLDDTLFTLKMTPNRADCLSILGVAREVAALTGAPLSVPTAVAVPVTLDERLPVKVEAPDLCGRFGGRVIRGVNARAATPEWMRTRLERAGQRSVSALVDISNYVMLELGRPSHVFDLDKIRGDLSVRWAREGETLELLNGQTVALDPKVGVVVAGDQVESLAGIMGGEATSVTLDTRNIYLEAAFWWPQSLAGRARRYKFSSEASHRGERGVDYATIPEHIEFITRLIVDICGGEAGPLDDQIVNLPKREPVRMRLARCHRVLGVPVTQAEVAKIFGSLGLDFKVEGDDFIVTPPSYRFDLELEEDLIEEVARIYGFENIPAVPPMARAKMFSQPEIRRGAHALRRLAAAQDYQEVVNYSFVEADWERDYAGNETPVRLVNPIASHLSVMRSSLIGSLVANIRHNANRKQSRVRVFELGRVFLRDASAQDGPLEVAGVRQPMKLAGAAWGPAAEEQWGVATRQVDFYDVKMDVEALFGARGSRLRFEAAAHPALHPGRSARIELDGKQVGWIGELHPRWAQQADLAHAPVVFELDVAVLSEGELPQVRELSRQPVVVRDLALWVDAHVSVQSMLDTVAAAVKADPQLSVVQDARLFDVWREKAQGSEPVTEKSLAFRFWLQDTEVTLDEARVADCLARIKEALVAAHGARQRA</sequence>
<dbReference type="SUPFAM" id="SSF54991">
    <property type="entry name" value="Anticodon-binding domain of PheRS"/>
    <property type="match status" value="1"/>
</dbReference>
<dbReference type="SMART" id="SM00874">
    <property type="entry name" value="B5"/>
    <property type="match status" value="1"/>
</dbReference>
<evidence type="ECO:0000256" key="4">
    <source>
        <dbReference type="ARBA" id="ARBA00022490"/>
    </source>
</evidence>
<evidence type="ECO:0000256" key="13">
    <source>
        <dbReference type="ARBA" id="ARBA00023146"/>
    </source>
</evidence>
<dbReference type="SUPFAM" id="SSF50249">
    <property type="entry name" value="Nucleic acid-binding proteins"/>
    <property type="match status" value="1"/>
</dbReference>
<feature type="binding site" evidence="15">
    <location>
        <position position="458"/>
    </location>
    <ligand>
        <name>Mg(2+)</name>
        <dbReference type="ChEBI" id="CHEBI:18420"/>
        <note>shared with alpha subunit</note>
    </ligand>
</feature>
<dbReference type="Pfam" id="PF03484">
    <property type="entry name" value="B5"/>
    <property type="match status" value="1"/>
</dbReference>
<evidence type="ECO:0000256" key="3">
    <source>
        <dbReference type="ARBA" id="ARBA00011209"/>
    </source>
</evidence>
<dbReference type="FunFam" id="3.30.930.10:FF:000022">
    <property type="entry name" value="Phenylalanine--tRNA ligase beta subunit"/>
    <property type="match status" value="1"/>
</dbReference>
<dbReference type="Gene3D" id="3.30.930.10">
    <property type="entry name" value="Bira Bifunctional Protein, Domain 2"/>
    <property type="match status" value="1"/>
</dbReference>
<dbReference type="GO" id="GO:0005524">
    <property type="term" value="F:ATP binding"/>
    <property type="evidence" value="ECO:0007669"/>
    <property type="project" value="UniProtKB-UniRule"/>
</dbReference>
<gene>
    <name evidence="15 20" type="primary">pheT</name>
    <name evidence="20" type="ORF">LMG26858_02297</name>
</gene>
<evidence type="ECO:0000256" key="1">
    <source>
        <dbReference type="ARBA" id="ARBA00004496"/>
    </source>
</evidence>
<keyword evidence="11 16" id="KW-0694">RNA-binding</keyword>
<dbReference type="SMART" id="SM00896">
    <property type="entry name" value="FDX-ACB"/>
    <property type="match status" value="1"/>
</dbReference>
<dbReference type="EMBL" id="CADILG010000014">
    <property type="protein sequence ID" value="CAB3862565.1"/>
    <property type="molecule type" value="Genomic_DNA"/>
</dbReference>
<dbReference type="Gene3D" id="3.30.70.380">
    <property type="entry name" value="Ferrodoxin-fold anticodon-binding domain"/>
    <property type="match status" value="1"/>
</dbReference>
<keyword evidence="12 15" id="KW-0648">Protein biosynthesis</keyword>
<feature type="binding site" evidence="15">
    <location>
        <position position="462"/>
    </location>
    <ligand>
        <name>Mg(2+)</name>
        <dbReference type="ChEBI" id="CHEBI:18420"/>
        <note>shared with alpha subunit</note>
    </ligand>
</feature>
<feature type="domain" description="TRNA-binding" evidence="17">
    <location>
        <begin position="39"/>
        <end position="148"/>
    </location>
</feature>
<dbReference type="SUPFAM" id="SSF56037">
    <property type="entry name" value="PheT/TilS domain"/>
    <property type="match status" value="1"/>
</dbReference>
<evidence type="ECO:0000313" key="20">
    <source>
        <dbReference type="EMBL" id="CAB3862565.1"/>
    </source>
</evidence>
<dbReference type="Pfam" id="PF03483">
    <property type="entry name" value="B3_4"/>
    <property type="match status" value="1"/>
</dbReference>
<dbReference type="CDD" id="cd02796">
    <property type="entry name" value="tRNA_bind_bactPheRS"/>
    <property type="match status" value="1"/>
</dbReference>
<keyword evidence="13 15" id="KW-0030">Aminoacyl-tRNA synthetase</keyword>
<evidence type="ECO:0000256" key="9">
    <source>
        <dbReference type="ARBA" id="ARBA00022840"/>
    </source>
</evidence>
<dbReference type="InterPro" id="IPR041616">
    <property type="entry name" value="PheRS_beta_core"/>
</dbReference>
<reference evidence="20 21" key="1">
    <citation type="submission" date="2020-04" db="EMBL/GenBank/DDBJ databases">
        <authorList>
            <person name="De Canck E."/>
        </authorList>
    </citation>
    <scope>NUCLEOTIDE SEQUENCE [LARGE SCALE GENOMIC DNA]</scope>
    <source>
        <strain evidence="20 21">LMG 26858</strain>
    </source>
</reference>
<dbReference type="GO" id="GO:0004826">
    <property type="term" value="F:phenylalanine-tRNA ligase activity"/>
    <property type="evidence" value="ECO:0007669"/>
    <property type="project" value="UniProtKB-UniRule"/>
</dbReference>
<dbReference type="RefSeq" id="WP_175207178.1">
    <property type="nucleotide sequence ID" value="NZ_CADILG010000014.1"/>
</dbReference>
<feature type="domain" description="FDX-ACB" evidence="18">
    <location>
        <begin position="703"/>
        <end position="804"/>
    </location>
</feature>
<organism evidence="20 21">
    <name type="scientific">Achromobacter anxifer</name>
    <dbReference type="NCBI Taxonomy" id="1287737"/>
    <lineage>
        <taxon>Bacteria</taxon>
        <taxon>Pseudomonadati</taxon>
        <taxon>Pseudomonadota</taxon>
        <taxon>Betaproteobacteria</taxon>
        <taxon>Burkholderiales</taxon>
        <taxon>Alcaligenaceae</taxon>
        <taxon>Achromobacter</taxon>
    </lineage>
</organism>
<dbReference type="InterPro" id="IPR009061">
    <property type="entry name" value="DNA-bd_dom_put_sf"/>
</dbReference>
<evidence type="ECO:0000256" key="15">
    <source>
        <dbReference type="HAMAP-Rule" id="MF_00283"/>
    </source>
</evidence>